<keyword evidence="3 4" id="KW-0560">Oxidoreductase</keyword>
<dbReference type="EMBL" id="LN907867">
    <property type="protein sequence ID" value="CUU42244.1"/>
    <property type="molecule type" value="Genomic_DNA"/>
</dbReference>
<evidence type="ECO:0000256" key="2">
    <source>
        <dbReference type="ARBA" id="ARBA00022573"/>
    </source>
</evidence>
<dbReference type="UniPathway" id="UPA00148"/>
<evidence type="ECO:0000313" key="4">
    <source>
        <dbReference type="EMBL" id="CUU42244.1"/>
    </source>
</evidence>
<accession>A0A0P0JLR4</accession>
<dbReference type="PANTHER" id="PTHR36925:SF1">
    <property type="entry name" value="COBALT-PRECORRIN-6A REDUCTASE"/>
    <property type="match status" value="1"/>
</dbReference>
<dbReference type="InterPro" id="IPR003723">
    <property type="entry name" value="Precorrin-6x_reduct"/>
</dbReference>
<proteinExistence type="predicted"/>
<dbReference type="KEGG" id="bvr:BVIR_1807"/>
<dbReference type="GO" id="GO:0016994">
    <property type="term" value="F:precorrin-6A reductase activity"/>
    <property type="evidence" value="ECO:0007669"/>
    <property type="project" value="UniProtKB-EC"/>
</dbReference>
<reference evidence="5" key="1">
    <citation type="journal article" date="2016" name="Genome Announc.">
        <title>Revised genome sequence of the purple photosynthetic bacterium Blastochloris viridis.</title>
        <authorList>
            <person name="Liu L.N."/>
            <person name="Faulkner M."/>
            <person name="Liu X."/>
            <person name="Huang F."/>
            <person name="Darby A.C."/>
            <person name="Hall N."/>
        </authorList>
    </citation>
    <scope>NUCLEOTIDE SEQUENCE [LARGE SCALE GENOMIC DNA]</scope>
    <source>
        <strain evidence="5">ATCC 19567 / DSM 133 / F</strain>
    </source>
</reference>
<dbReference type="AlphaFoldDB" id="A0A0P0JLR4"/>
<evidence type="ECO:0000256" key="1">
    <source>
        <dbReference type="ARBA" id="ARBA00004953"/>
    </source>
</evidence>
<dbReference type="NCBIfam" id="NF005968">
    <property type="entry name" value="PRK08057.1-2"/>
    <property type="match status" value="1"/>
</dbReference>
<dbReference type="PANTHER" id="PTHR36925">
    <property type="entry name" value="COBALT-PRECORRIN-6A REDUCTASE"/>
    <property type="match status" value="1"/>
</dbReference>
<gene>
    <name evidence="4" type="primary">cobK</name>
    <name evidence="4" type="ORF">BVIRIDIS_12520</name>
</gene>
<dbReference type="GO" id="GO:0009236">
    <property type="term" value="P:cobalamin biosynthetic process"/>
    <property type="evidence" value="ECO:0007669"/>
    <property type="project" value="UniProtKB-UniPathway"/>
</dbReference>
<name>A0A0P0JLR4_BLAVI</name>
<dbReference type="PROSITE" id="PS51014">
    <property type="entry name" value="COBK_CBIJ"/>
    <property type="match status" value="1"/>
</dbReference>
<dbReference type="EC" id="1.3.1.54" evidence="4"/>
<keyword evidence="2" id="KW-0169">Cobalamin biosynthesis</keyword>
<comment type="pathway">
    <text evidence="1">Cofactor biosynthesis; adenosylcobalamin biosynthesis.</text>
</comment>
<evidence type="ECO:0000256" key="3">
    <source>
        <dbReference type="ARBA" id="ARBA00023002"/>
    </source>
</evidence>
<dbReference type="STRING" id="1079.BVIR_1807"/>
<dbReference type="PATRIC" id="fig|1079.6.peg.1871"/>
<dbReference type="Pfam" id="PF02571">
    <property type="entry name" value="CbiJ"/>
    <property type="match status" value="1"/>
</dbReference>
<sequence>MMDNHGPGVPSLALMTQPLRLLILGGSTEATRLAAALAQDAAYAATVSFAGRTEAIVPPPVPYRVGGFGGIDGLVQYLMSERIDGLIDATHPFAAQMKAHAVTAAKLAGVPLLGLERPAWTAGPGDRWTEVDRMDAAVDALGDKRRRVFLGIGRLNLHLFARAPQHAYLVRLVDPPREALPLPDVEVVVARGPFHDAADRAMLERFGAEMVVTKNSGGTAADAKLVAARALGLPVVMVRRPAVPERQVVATVADALGWLSRLASETPA</sequence>
<protein>
    <submittedName>
        <fullName evidence="4">Precorrin-6A reductase</fullName>
        <ecNumber evidence="4">1.3.1.54</ecNumber>
    </submittedName>
</protein>
<evidence type="ECO:0000313" key="5">
    <source>
        <dbReference type="Proteomes" id="UP000065734"/>
    </source>
</evidence>
<organism evidence="4 5">
    <name type="scientific">Blastochloris viridis</name>
    <name type="common">Rhodopseudomonas viridis</name>
    <dbReference type="NCBI Taxonomy" id="1079"/>
    <lineage>
        <taxon>Bacteria</taxon>
        <taxon>Pseudomonadati</taxon>
        <taxon>Pseudomonadota</taxon>
        <taxon>Alphaproteobacteria</taxon>
        <taxon>Hyphomicrobiales</taxon>
        <taxon>Blastochloridaceae</taxon>
        <taxon>Blastochloris</taxon>
    </lineage>
</organism>
<dbReference type="Proteomes" id="UP000065734">
    <property type="component" value="Chromosome I"/>
</dbReference>
<keyword evidence="5" id="KW-1185">Reference proteome</keyword>